<dbReference type="EMBL" id="VLLL01000006">
    <property type="protein sequence ID" value="TWJ12691.1"/>
    <property type="molecule type" value="Genomic_DNA"/>
</dbReference>
<evidence type="ECO:0000313" key="3">
    <source>
        <dbReference type="Proteomes" id="UP000321617"/>
    </source>
</evidence>
<keyword evidence="3" id="KW-1185">Reference proteome</keyword>
<gene>
    <name evidence="2" type="ORF">LX16_3454</name>
</gene>
<sequence length="92" mass="9941">MPFAQGTLDLRRPNGSPIPCPNESVAGPTIGNVTTSEYVPHLDDVEGAGLSPTTSHPAYVAAVPDWFWDSGDWRAPFGNDDGNDTLRHLEKH</sequence>
<organism evidence="2 3">
    <name type="scientific">Stackebrandtia albiflava</name>
    <dbReference type="NCBI Taxonomy" id="406432"/>
    <lineage>
        <taxon>Bacteria</taxon>
        <taxon>Bacillati</taxon>
        <taxon>Actinomycetota</taxon>
        <taxon>Actinomycetes</taxon>
        <taxon>Glycomycetales</taxon>
        <taxon>Glycomycetaceae</taxon>
        <taxon>Stackebrandtia</taxon>
    </lineage>
</organism>
<protein>
    <submittedName>
        <fullName evidence="2">Uncharacterized protein</fullName>
    </submittedName>
</protein>
<evidence type="ECO:0000256" key="1">
    <source>
        <dbReference type="SAM" id="MobiDB-lite"/>
    </source>
</evidence>
<evidence type="ECO:0000313" key="2">
    <source>
        <dbReference type="EMBL" id="TWJ12691.1"/>
    </source>
</evidence>
<dbReference type="AlphaFoldDB" id="A0A562V472"/>
<feature type="region of interest" description="Disordered" evidence="1">
    <location>
        <begin position="1"/>
        <end position="32"/>
    </location>
</feature>
<name>A0A562V472_9ACTN</name>
<dbReference type="Proteomes" id="UP000321617">
    <property type="component" value="Unassembled WGS sequence"/>
</dbReference>
<accession>A0A562V472</accession>
<comment type="caution">
    <text evidence="2">The sequence shown here is derived from an EMBL/GenBank/DDBJ whole genome shotgun (WGS) entry which is preliminary data.</text>
</comment>
<proteinExistence type="predicted"/>
<reference evidence="2 3" key="1">
    <citation type="journal article" date="2013" name="Stand. Genomic Sci.">
        <title>Genomic Encyclopedia of Type Strains, Phase I: The one thousand microbial genomes (KMG-I) project.</title>
        <authorList>
            <person name="Kyrpides N.C."/>
            <person name="Woyke T."/>
            <person name="Eisen J.A."/>
            <person name="Garrity G."/>
            <person name="Lilburn T.G."/>
            <person name="Beck B.J."/>
            <person name="Whitman W.B."/>
            <person name="Hugenholtz P."/>
            <person name="Klenk H.P."/>
        </authorList>
    </citation>
    <scope>NUCLEOTIDE SEQUENCE [LARGE SCALE GENOMIC DNA]</scope>
    <source>
        <strain evidence="2 3">DSM 45044</strain>
    </source>
</reference>